<feature type="domain" description="Methyltransferase" evidence="3">
    <location>
        <begin position="49"/>
        <end position="158"/>
    </location>
</feature>
<proteinExistence type="predicted"/>
<dbReference type="Pfam" id="PF13649">
    <property type="entry name" value="Methyltransf_25"/>
    <property type="match status" value="1"/>
</dbReference>
<keyword evidence="1" id="KW-0489">Methyltransferase</keyword>
<sequence>MRKLQRGDAFYSLPEVWDFCLEKIYDKPKYVRGFIVLMKRLGITKESKILDAGCGSGFLTLDLVERGYNVVGTDKSSEMVRQIRLNAKKRKLTIEAHHVMWADLAQHFGRNKFDLAYCRGNSLVYAASWEQNWIVPARSREEIQRAIQNFYALLAPGGYLYLDVTSRKEHPHEEDIGTVNTTHGPVQITWRIDHDKESKIRTWTLRLLFQRTASVKVYPSYSYLLSRDELTQFLRSAGFKKIEAGVRVAGENNYDVFIARK</sequence>
<evidence type="ECO:0000313" key="4">
    <source>
        <dbReference type="EMBL" id="OGG67035.1"/>
    </source>
</evidence>
<comment type="caution">
    <text evidence="4">The sequence shown here is derived from an EMBL/GenBank/DDBJ whole genome shotgun (WGS) entry which is preliminary data.</text>
</comment>
<protein>
    <recommendedName>
        <fullName evidence="3">Methyltransferase domain-containing protein</fullName>
    </recommendedName>
</protein>
<evidence type="ECO:0000256" key="2">
    <source>
        <dbReference type="ARBA" id="ARBA00022679"/>
    </source>
</evidence>
<dbReference type="Gene3D" id="3.40.50.150">
    <property type="entry name" value="Vaccinia Virus protein VP39"/>
    <property type="match status" value="1"/>
</dbReference>
<reference evidence="4 5" key="1">
    <citation type="journal article" date="2016" name="Nat. Commun.">
        <title>Thousands of microbial genomes shed light on interconnected biogeochemical processes in an aquifer system.</title>
        <authorList>
            <person name="Anantharaman K."/>
            <person name="Brown C.T."/>
            <person name="Hug L.A."/>
            <person name="Sharon I."/>
            <person name="Castelle C.J."/>
            <person name="Probst A.J."/>
            <person name="Thomas B.C."/>
            <person name="Singh A."/>
            <person name="Wilkins M.J."/>
            <person name="Karaoz U."/>
            <person name="Brodie E.L."/>
            <person name="Williams K.H."/>
            <person name="Hubbard S.S."/>
            <person name="Banfield J.F."/>
        </authorList>
    </citation>
    <scope>NUCLEOTIDE SEQUENCE [LARGE SCALE GENOMIC DNA]</scope>
</reference>
<evidence type="ECO:0000313" key="5">
    <source>
        <dbReference type="Proteomes" id="UP000178572"/>
    </source>
</evidence>
<dbReference type="InterPro" id="IPR029063">
    <property type="entry name" value="SAM-dependent_MTases_sf"/>
</dbReference>
<gene>
    <name evidence="4" type="ORF">A3C21_02115</name>
</gene>
<dbReference type="GO" id="GO:0008168">
    <property type="term" value="F:methyltransferase activity"/>
    <property type="evidence" value="ECO:0007669"/>
    <property type="project" value="UniProtKB-KW"/>
</dbReference>
<dbReference type="EMBL" id="MFLN01000029">
    <property type="protein sequence ID" value="OGG67035.1"/>
    <property type="molecule type" value="Genomic_DNA"/>
</dbReference>
<dbReference type="Proteomes" id="UP000178572">
    <property type="component" value="Unassembled WGS sequence"/>
</dbReference>
<organism evidence="4 5">
    <name type="scientific">Candidatus Kaiserbacteria bacterium RIFCSPHIGHO2_02_FULL_59_21</name>
    <dbReference type="NCBI Taxonomy" id="1798500"/>
    <lineage>
        <taxon>Bacteria</taxon>
        <taxon>Candidatus Kaiseribacteriota</taxon>
    </lineage>
</organism>
<dbReference type="CDD" id="cd02440">
    <property type="entry name" value="AdoMet_MTases"/>
    <property type="match status" value="1"/>
</dbReference>
<dbReference type="AlphaFoldDB" id="A0A1F6E007"/>
<dbReference type="InterPro" id="IPR041698">
    <property type="entry name" value="Methyltransf_25"/>
</dbReference>
<evidence type="ECO:0000259" key="3">
    <source>
        <dbReference type="Pfam" id="PF13649"/>
    </source>
</evidence>
<keyword evidence="2" id="KW-0808">Transferase</keyword>
<dbReference type="SUPFAM" id="SSF53335">
    <property type="entry name" value="S-adenosyl-L-methionine-dependent methyltransferases"/>
    <property type="match status" value="1"/>
</dbReference>
<dbReference type="STRING" id="1798500.A3C21_02115"/>
<dbReference type="PANTHER" id="PTHR43861">
    <property type="entry name" value="TRANS-ACONITATE 2-METHYLTRANSFERASE-RELATED"/>
    <property type="match status" value="1"/>
</dbReference>
<dbReference type="PANTHER" id="PTHR43861:SF1">
    <property type="entry name" value="TRANS-ACONITATE 2-METHYLTRANSFERASE"/>
    <property type="match status" value="1"/>
</dbReference>
<accession>A0A1F6E007</accession>
<dbReference type="GO" id="GO:0032259">
    <property type="term" value="P:methylation"/>
    <property type="evidence" value="ECO:0007669"/>
    <property type="project" value="UniProtKB-KW"/>
</dbReference>
<evidence type="ECO:0000256" key="1">
    <source>
        <dbReference type="ARBA" id="ARBA00022603"/>
    </source>
</evidence>
<name>A0A1F6E007_9BACT</name>